<organism evidence="2 3">
    <name type="scientific">Monopterus albus</name>
    <name type="common">Swamp eel</name>
    <dbReference type="NCBI Taxonomy" id="43700"/>
    <lineage>
        <taxon>Eukaryota</taxon>
        <taxon>Metazoa</taxon>
        <taxon>Chordata</taxon>
        <taxon>Craniata</taxon>
        <taxon>Vertebrata</taxon>
        <taxon>Euteleostomi</taxon>
        <taxon>Actinopterygii</taxon>
        <taxon>Neopterygii</taxon>
        <taxon>Teleostei</taxon>
        <taxon>Neoteleostei</taxon>
        <taxon>Acanthomorphata</taxon>
        <taxon>Anabantaria</taxon>
        <taxon>Synbranchiformes</taxon>
        <taxon>Synbranchidae</taxon>
        <taxon>Monopterus</taxon>
    </lineage>
</organism>
<dbReference type="SUPFAM" id="SSF56672">
    <property type="entry name" value="DNA/RNA polymerases"/>
    <property type="match status" value="1"/>
</dbReference>
<proteinExistence type="predicted"/>
<dbReference type="PANTHER" id="PTHR33332">
    <property type="entry name" value="REVERSE TRANSCRIPTASE DOMAIN-CONTAINING PROTEIN"/>
    <property type="match status" value="1"/>
</dbReference>
<dbReference type="CDD" id="cd01650">
    <property type="entry name" value="RT_nLTR_like"/>
    <property type="match status" value="1"/>
</dbReference>
<sequence length="452" mass="49945">MAVTDHFLIHFEVLAVTSASRSLAPCQQRRIITPSMASNFAMAFSANELCSSGAANIPACPDAFLGLFDSTCLTIMESIAPLVKRRSRNSVDPWLNDTTRALRRRCRQAEQKWKKDGLHVSLTMLRDSLLSYQKAVKDSKSQYLSNTILNNSHHPKVLFNTINAVINPQATLATEGSVVNCNLFQRYFIDKVLNIRRNISMSLPHVPPVSQVCHIFDSFTLISLHQLKKLVAHLKPTSSPLDIVLARIIKEAIDTVGPTLVNLINGSLRSGLVPTALKHAIVRPLLKKVNLDPADPANFHPISLLPFLAKVMEKVVLTQLQSHLEGLDIADKFQSGFKARHSTESALLRVHNDIAMALDAKHPIILALLDLSAAFDTVDHAVLLSTLEHLVGLRGTVLNWFSSFLRDRTFSVIIDEFSSDTVQLTSGIPQGSTLEPLLFSLYLTIGVNYIQA</sequence>
<dbReference type="PROSITE" id="PS50878">
    <property type="entry name" value="RT_POL"/>
    <property type="match status" value="1"/>
</dbReference>
<evidence type="ECO:0000259" key="1">
    <source>
        <dbReference type="PROSITE" id="PS50878"/>
    </source>
</evidence>
<evidence type="ECO:0000313" key="3">
    <source>
        <dbReference type="Proteomes" id="UP000261600"/>
    </source>
</evidence>
<keyword evidence="3" id="KW-1185">Reference proteome</keyword>
<name>A0A3Q3R0V1_MONAL</name>
<dbReference type="AlphaFoldDB" id="A0A3Q3R0V1"/>
<feature type="domain" description="Reverse transcriptase" evidence="1">
    <location>
        <begin position="266"/>
        <end position="452"/>
    </location>
</feature>
<dbReference type="InterPro" id="IPR043502">
    <property type="entry name" value="DNA/RNA_pol_sf"/>
</dbReference>
<dbReference type="Proteomes" id="UP000261600">
    <property type="component" value="Unplaced"/>
</dbReference>
<protein>
    <recommendedName>
        <fullName evidence="1">Reverse transcriptase domain-containing protein</fullName>
    </recommendedName>
</protein>
<dbReference type="Ensembl" id="ENSMALT00000024626.1">
    <property type="protein sequence ID" value="ENSMALP00000024171.1"/>
    <property type="gene ID" value="ENSMALG00000016841.1"/>
</dbReference>
<dbReference type="InterPro" id="IPR000477">
    <property type="entry name" value="RT_dom"/>
</dbReference>
<evidence type="ECO:0000313" key="2">
    <source>
        <dbReference type="Ensembl" id="ENSMALP00000024171.1"/>
    </source>
</evidence>
<accession>A0A3Q3R0V1</accession>
<reference evidence="2" key="1">
    <citation type="submission" date="2025-08" db="UniProtKB">
        <authorList>
            <consortium name="Ensembl"/>
        </authorList>
    </citation>
    <scope>IDENTIFICATION</scope>
</reference>
<reference evidence="2" key="2">
    <citation type="submission" date="2025-09" db="UniProtKB">
        <authorList>
            <consortium name="Ensembl"/>
        </authorList>
    </citation>
    <scope>IDENTIFICATION</scope>
</reference>
<dbReference type="STRING" id="43700.ENSMALP00000024171"/>
<dbReference type="Pfam" id="PF00078">
    <property type="entry name" value="RVT_1"/>
    <property type="match status" value="1"/>
</dbReference>